<proteinExistence type="predicted"/>
<dbReference type="Proteomes" id="UP001211173">
    <property type="component" value="Unassembled WGS sequence"/>
</dbReference>
<dbReference type="RefSeq" id="WP_195308509.1">
    <property type="nucleotide sequence ID" value="NZ_CAXUMB010000014.1"/>
</dbReference>
<dbReference type="Proteomes" id="UP001211006">
    <property type="component" value="Unassembled WGS sequence"/>
</dbReference>
<dbReference type="EMBL" id="JAQLWO010000039">
    <property type="protein sequence ID" value="MDB7908643.1"/>
    <property type="molecule type" value="Genomic_DNA"/>
</dbReference>
<sequence>MVKTYLDILSERGIRPFLTDEAFEELQKFDYKSQYAIPGQVMPVFKHPNQHKIELGKTTNLIGDMCWYGASVEELVRSIKYGMVVLDADKRHLDWKKAAEDFGIQELLKEYRRFRRKPKLTEREKLVITAYTGYVLEGTAGKVVDFVEQELGHSIQTPEPPAVPVVVEVRRALQEEFCEICRKHHIFDYI</sequence>
<reference evidence="2" key="1">
    <citation type="submission" date="2023-01" db="EMBL/GenBank/DDBJ databases">
        <title>Human gut microbiome strain richness.</title>
        <authorList>
            <person name="Chen-Liaw A."/>
        </authorList>
    </citation>
    <scope>NUCLEOTIDE SEQUENCE</scope>
    <source>
        <strain evidence="2">1001287st1_F4_1001285I_161205</strain>
        <strain evidence="1">2225st1_A6_2225SCRN_200828</strain>
    </source>
</reference>
<evidence type="ECO:0000313" key="1">
    <source>
        <dbReference type="EMBL" id="MDB7908643.1"/>
    </source>
</evidence>
<organism evidence="2 3">
    <name type="scientific">Flavonifractor plautii</name>
    <name type="common">Fusobacterium plautii</name>
    <dbReference type="NCBI Taxonomy" id="292800"/>
    <lineage>
        <taxon>Bacteria</taxon>
        <taxon>Bacillati</taxon>
        <taxon>Bacillota</taxon>
        <taxon>Clostridia</taxon>
        <taxon>Eubacteriales</taxon>
        <taxon>Oscillospiraceae</taxon>
        <taxon>Flavonifractor</taxon>
    </lineage>
</organism>
<evidence type="ECO:0000313" key="3">
    <source>
        <dbReference type="Proteomes" id="UP001211173"/>
    </source>
</evidence>
<gene>
    <name evidence="1" type="ORF">PND83_21910</name>
    <name evidence="2" type="ORF">PNE06_13085</name>
</gene>
<dbReference type="AlphaFoldDB" id="A0AAW6CDP9"/>
<dbReference type="EMBL" id="JAQLWV010000019">
    <property type="protein sequence ID" value="MDB7934009.1"/>
    <property type="molecule type" value="Genomic_DNA"/>
</dbReference>
<evidence type="ECO:0000313" key="2">
    <source>
        <dbReference type="EMBL" id="MDB7934009.1"/>
    </source>
</evidence>
<accession>A0AAW6CDP9</accession>
<comment type="caution">
    <text evidence="2">The sequence shown here is derived from an EMBL/GenBank/DDBJ whole genome shotgun (WGS) entry which is preliminary data.</text>
</comment>
<protein>
    <submittedName>
        <fullName evidence="2">Uncharacterized protein</fullName>
    </submittedName>
</protein>
<name>A0AAW6CDP9_FLAPL</name>